<dbReference type="EMBL" id="JANFNG010000050">
    <property type="protein sequence ID" value="MCQ4085074.1"/>
    <property type="molecule type" value="Genomic_DNA"/>
</dbReference>
<feature type="region of interest" description="Disordered" evidence="1">
    <location>
        <begin position="1"/>
        <end position="28"/>
    </location>
</feature>
<evidence type="ECO:0000313" key="3">
    <source>
        <dbReference type="Proteomes" id="UP001057702"/>
    </source>
</evidence>
<proteinExistence type="predicted"/>
<keyword evidence="3" id="KW-1185">Reference proteome</keyword>
<accession>A0ABT1Q5A8</accession>
<name>A0ABT1Q5A8_9ACTN</name>
<reference evidence="2" key="1">
    <citation type="submission" date="2022-06" db="EMBL/GenBank/DDBJ databases">
        <title>Draft genome sequence of Streptomyces sp. RB6PN25 isolated from peat swamp forest in Thailand.</title>
        <authorList>
            <person name="Duangmal K."/>
            <person name="Klaysubun C."/>
        </authorList>
    </citation>
    <scope>NUCLEOTIDE SEQUENCE</scope>
    <source>
        <strain evidence="2">RB6PN25</strain>
    </source>
</reference>
<comment type="caution">
    <text evidence="2">The sequence shown here is derived from an EMBL/GenBank/DDBJ whole genome shotgun (WGS) entry which is preliminary data.</text>
</comment>
<feature type="region of interest" description="Disordered" evidence="1">
    <location>
        <begin position="64"/>
        <end position="112"/>
    </location>
</feature>
<evidence type="ECO:0000256" key="1">
    <source>
        <dbReference type="SAM" id="MobiDB-lite"/>
    </source>
</evidence>
<dbReference type="Proteomes" id="UP001057702">
    <property type="component" value="Unassembled WGS sequence"/>
</dbReference>
<dbReference type="RefSeq" id="WP_255924167.1">
    <property type="nucleotide sequence ID" value="NZ_JANFNG010000050.1"/>
</dbReference>
<sequence length="112" mass="12672">MQTYDAFSRAPYPNQIPPMRTPHDPVAGSGTPIYDALYSEYRRLFRALPGDRTGEEELRFEAFQPWQPMQDPEHDPRNSAYGRPYTGRQRGGGAFAALPPAPPRDNRTHGGR</sequence>
<protein>
    <submittedName>
        <fullName evidence="2">Uncharacterized protein</fullName>
    </submittedName>
</protein>
<evidence type="ECO:0000313" key="2">
    <source>
        <dbReference type="EMBL" id="MCQ4085074.1"/>
    </source>
</evidence>
<organism evidence="2 3">
    <name type="scientific">Streptomyces humicola</name>
    <dbReference type="NCBI Taxonomy" id="2953240"/>
    <lineage>
        <taxon>Bacteria</taxon>
        <taxon>Bacillati</taxon>
        <taxon>Actinomycetota</taxon>
        <taxon>Actinomycetes</taxon>
        <taxon>Kitasatosporales</taxon>
        <taxon>Streptomycetaceae</taxon>
        <taxon>Streptomyces</taxon>
    </lineage>
</organism>
<gene>
    <name evidence="2" type="ORF">NGB36_32055</name>
</gene>